<sequence>MSSQEDYKIEINGKEFEVGLDKDYEFNINNESYKIKIKQKDTLLYIDDAFSFKFLKDHKVAKTSIDQGIEQLMLMTAEGSGFIIQKYTSINPTMLNELMLSEVTKESINYGYTMERQEYERTLASGEKIKVIKAILTYNDEINIYELASTGKKDSGILILTMLMEDLENSVGKSLINLTWNTLDIK</sequence>
<dbReference type="Proteomes" id="UP000236592">
    <property type="component" value="Chromosome"/>
</dbReference>
<evidence type="ECO:0000313" key="2">
    <source>
        <dbReference type="Proteomes" id="UP000236592"/>
    </source>
</evidence>
<dbReference type="RefSeq" id="WP_102995352.1">
    <property type="nucleotide sequence ID" value="NZ_CP025938.1"/>
</dbReference>
<gene>
    <name evidence="1" type="ORF">C1A40_07405</name>
</gene>
<protein>
    <submittedName>
        <fullName evidence="1">Uncharacterized protein</fullName>
    </submittedName>
</protein>
<dbReference type="OrthoDB" id="851233at2"/>
<dbReference type="KEGG" id="taj:C1A40_07405"/>
<reference evidence="2" key="1">
    <citation type="submission" date="2018-01" db="EMBL/GenBank/DDBJ databases">
        <title>Complete genome of Tamlana sp. UJ94.</title>
        <authorList>
            <person name="Jung J."/>
            <person name="Chung D."/>
            <person name="Bae S.S."/>
            <person name="Baek K."/>
        </authorList>
    </citation>
    <scope>NUCLEOTIDE SEQUENCE [LARGE SCALE GENOMIC DNA]</scope>
    <source>
        <strain evidence="2">UJ94</strain>
    </source>
</reference>
<keyword evidence="2" id="KW-1185">Reference proteome</keyword>
<accession>A0A2I7SHD1</accession>
<dbReference type="EMBL" id="CP025938">
    <property type="protein sequence ID" value="AUS05312.1"/>
    <property type="molecule type" value="Genomic_DNA"/>
</dbReference>
<dbReference type="AlphaFoldDB" id="A0A2I7SHD1"/>
<name>A0A2I7SHD1_9FLAO</name>
<evidence type="ECO:0000313" key="1">
    <source>
        <dbReference type="EMBL" id="AUS05312.1"/>
    </source>
</evidence>
<organism evidence="1 2">
    <name type="scientific">Pseudotamlana carrageenivorans</name>
    <dbReference type="NCBI Taxonomy" id="2069432"/>
    <lineage>
        <taxon>Bacteria</taxon>
        <taxon>Pseudomonadati</taxon>
        <taxon>Bacteroidota</taxon>
        <taxon>Flavobacteriia</taxon>
        <taxon>Flavobacteriales</taxon>
        <taxon>Flavobacteriaceae</taxon>
        <taxon>Pseudotamlana</taxon>
    </lineage>
</organism>
<proteinExistence type="predicted"/>